<feature type="transmembrane region" description="Helical" evidence="7">
    <location>
        <begin position="157"/>
        <end position="183"/>
    </location>
</feature>
<accession>A0A210PEV2</accession>
<evidence type="ECO:0000256" key="4">
    <source>
        <dbReference type="ARBA" id="ARBA00022989"/>
    </source>
</evidence>
<evidence type="ECO:0008006" key="10">
    <source>
        <dbReference type="Google" id="ProtNLM"/>
    </source>
</evidence>
<feature type="transmembrane region" description="Helical" evidence="7">
    <location>
        <begin position="88"/>
        <end position="107"/>
    </location>
</feature>
<comment type="subcellular location">
    <subcellularLocation>
        <location evidence="1">Membrane</location>
        <topology evidence="1">Multi-pass membrane protein</topology>
    </subcellularLocation>
</comment>
<dbReference type="Proteomes" id="UP000242188">
    <property type="component" value="Unassembled WGS sequence"/>
</dbReference>
<reference evidence="8 9" key="1">
    <citation type="journal article" date="2017" name="Nat. Ecol. Evol.">
        <title>Scallop genome provides insights into evolution of bilaterian karyotype and development.</title>
        <authorList>
            <person name="Wang S."/>
            <person name="Zhang J."/>
            <person name="Jiao W."/>
            <person name="Li J."/>
            <person name="Xun X."/>
            <person name="Sun Y."/>
            <person name="Guo X."/>
            <person name="Huan P."/>
            <person name="Dong B."/>
            <person name="Zhang L."/>
            <person name="Hu X."/>
            <person name="Sun X."/>
            <person name="Wang J."/>
            <person name="Zhao C."/>
            <person name="Wang Y."/>
            <person name="Wang D."/>
            <person name="Huang X."/>
            <person name="Wang R."/>
            <person name="Lv J."/>
            <person name="Li Y."/>
            <person name="Zhang Z."/>
            <person name="Liu B."/>
            <person name="Lu W."/>
            <person name="Hui Y."/>
            <person name="Liang J."/>
            <person name="Zhou Z."/>
            <person name="Hou R."/>
            <person name="Li X."/>
            <person name="Liu Y."/>
            <person name="Li H."/>
            <person name="Ning X."/>
            <person name="Lin Y."/>
            <person name="Zhao L."/>
            <person name="Xing Q."/>
            <person name="Dou J."/>
            <person name="Li Y."/>
            <person name="Mao J."/>
            <person name="Guo H."/>
            <person name="Dou H."/>
            <person name="Li T."/>
            <person name="Mu C."/>
            <person name="Jiang W."/>
            <person name="Fu Q."/>
            <person name="Fu X."/>
            <person name="Miao Y."/>
            <person name="Liu J."/>
            <person name="Yu Q."/>
            <person name="Li R."/>
            <person name="Liao H."/>
            <person name="Li X."/>
            <person name="Kong Y."/>
            <person name="Jiang Z."/>
            <person name="Chourrout D."/>
            <person name="Li R."/>
            <person name="Bao Z."/>
        </authorList>
    </citation>
    <scope>NUCLEOTIDE SEQUENCE [LARGE SCALE GENOMIC DNA]</scope>
    <source>
        <strain evidence="8 9">PY_sf001</strain>
    </source>
</reference>
<keyword evidence="3 7" id="KW-0812">Transmembrane</keyword>
<comment type="similarity">
    <text evidence="2">Belongs to the MS4A family.</text>
</comment>
<evidence type="ECO:0000256" key="6">
    <source>
        <dbReference type="SAM" id="MobiDB-lite"/>
    </source>
</evidence>
<dbReference type="InterPro" id="IPR007237">
    <property type="entry name" value="CD20-like"/>
</dbReference>
<dbReference type="PANTHER" id="PTHR23320">
    <property type="entry name" value="MEMBRANE-SPANNING 4-DOMAINS SUBFAMILY A MS4A -RELATED"/>
    <property type="match status" value="1"/>
</dbReference>
<keyword evidence="4 7" id="KW-1133">Transmembrane helix</keyword>
<evidence type="ECO:0000256" key="3">
    <source>
        <dbReference type="ARBA" id="ARBA00022692"/>
    </source>
</evidence>
<feature type="transmembrane region" description="Helical" evidence="7">
    <location>
        <begin position="119"/>
        <end position="145"/>
    </location>
</feature>
<feature type="transmembrane region" description="Helical" evidence="7">
    <location>
        <begin position="36"/>
        <end position="55"/>
    </location>
</feature>
<organism evidence="8 9">
    <name type="scientific">Mizuhopecten yessoensis</name>
    <name type="common">Japanese scallop</name>
    <name type="synonym">Patinopecten yessoensis</name>
    <dbReference type="NCBI Taxonomy" id="6573"/>
    <lineage>
        <taxon>Eukaryota</taxon>
        <taxon>Metazoa</taxon>
        <taxon>Spiralia</taxon>
        <taxon>Lophotrochozoa</taxon>
        <taxon>Mollusca</taxon>
        <taxon>Bivalvia</taxon>
        <taxon>Autobranchia</taxon>
        <taxon>Pteriomorphia</taxon>
        <taxon>Pectinida</taxon>
        <taxon>Pectinoidea</taxon>
        <taxon>Pectinidae</taxon>
        <taxon>Mizuhopecten</taxon>
    </lineage>
</organism>
<dbReference type="Pfam" id="PF04103">
    <property type="entry name" value="CD20"/>
    <property type="match status" value="1"/>
</dbReference>
<sequence>MPGTPNARVMEVEGVDTSKIEDFPLSGIKVVGSVQIALGAICITLGLVDILMFVFEDQDKLFATTATPISPELQQARSTLMSLTISSAPIWCGLWFCVAGAMAACMSQRNKSTLNYFKLTFLVLSIMNAAIFGPVCMTITTVVSVMRHTMEAETYRWLIPILTAFFSFNEIAFAIMSASICCCCSPLRTNRVKVLLATQREDSKLFTVTNKLTEPEPEKKPHNVNKKPDRWPKKENKPIQEEPLVDGEEPYNSNEGVSNFKDRPTTKDSVASYVRLKRLALPSSEQLTTF</sequence>
<name>A0A210PEV2_MIZYE</name>
<evidence type="ECO:0000313" key="8">
    <source>
        <dbReference type="EMBL" id="OWF35015.1"/>
    </source>
</evidence>
<keyword evidence="9" id="KW-1185">Reference proteome</keyword>
<dbReference type="AlphaFoldDB" id="A0A210PEV2"/>
<dbReference type="InterPro" id="IPR030417">
    <property type="entry name" value="MS4A"/>
</dbReference>
<evidence type="ECO:0000256" key="5">
    <source>
        <dbReference type="ARBA" id="ARBA00023136"/>
    </source>
</evidence>
<feature type="compositionally biased region" description="Basic and acidic residues" evidence="6">
    <location>
        <begin position="213"/>
        <end position="240"/>
    </location>
</feature>
<evidence type="ECO:0000256" key="1">
    <source>
        <dbReference type="ARBA" id="ARBA00004141"/>
    </source>
</evidence>
<gene>
    <name evidence="8" type="ORF">KP79_PYT22218</name>
</gene>
<evidence type="ECO:0000256" key="7">
    <source>
        <dbReference type="SAM" id="Phobius"/>
    </source>
</evidence>
<evidence type="ECO:0000256" key="2">
    <source>
        <dbReference type="ARBA" id="ARBA00009565"/>
    </source>
</evidence>
<dbReference type="GO" id="GO:0016020">
    <property type="term" value="C:membrane"/>
    <property type="evidence" value="ECO:0007669"/>
    <property type="project" value="UniProtKB-SubCell"/>
</dbReference>
<dbReference type="EMBL" id="NEDP02076744">
    <property type="protein sequence ID" value="OWF35015.1"/>
    <property type="molecule type" value="Genomic_DNA"/>
</dbReference>
<dbReference type="PANTHER" id="PTHR23320:SF173">
    <property type="entry name" value="MARVEL DOMAIN-CONTAINING PROTEIN-RELATED"/>
    <property type="match status" value="1"/>
</dbReference>
<feature type="region of interest" description="Disordered" evidence="6">
    <location>
        <begin position="210"/>
        <end position="265"/>
    </location>
</feature>
<evidence type="ECO:0000313" key="9">
    <source>
        <dbReference type="Proteomes" id="UP000242188"/>
    </source>
</evidence>
<keyword evidence="5 7" id="KW-0472">Membrane</keyword>
<dbReference type="OrthoDB" id="6115041at2759"/>
<comment type="caution">
    <text evidence="8">The sequence shown here is derived from an EMBL/GenBank/DDBJ whole genome shotgun (WGS) entry which is preliminary data.</text>
</comment>
<proteinExistence type="inferred from homology"/>
<protein>
    <recommendedName>
        <fullName evidence="10">Transmembrane protein</fullName>
    </recommendedName>
</protein>